<dbReference type="InterPro" id="IPR005171">
    <property type="entry name" value="Cyt_c_oxidase_su4_prok"/>
</dbReference>
<name>A0ABW3DIM3_9BACL</name>
<keyword evidence="4 7" id="KW-0812">Transmembrane</keyword>
<protein>
    <submittedName>
        <fullName evidence="8">Cytochrome o ubiquinol/quinol oxidase subunit IV</fullName>
    </submittedName>
</protein>
<dbReference type="PANTHER" id="PTHR36835:SF1">
    <property type="entry name" value="CYTOCHROME BO(3) UBIQUINOL OXIDASE SUBUNIT 4"/>
    <property type="match status" value="1"/>
</dbReference>
<evidence type="ECO:0000256" key="5">
    <source>
        <dbReference type="ARBA" id="ARBA00022989"/>
    </source>
</evidence>
<feature type="transmembrane region" description="Helical" evidence="7">
    <location>
        <begin position="29"/>
        <end position="48"/>
    </location>
</feature>
<comment type="subcellular location">
    <subcellularLocation>
        <location evidence="1">Cell membrane</location>
        <topology evidence="1">Multi-pass membrane protein</topology>
    </subcellularLocation>
</comment>
<gene>
    <name evidence="8" type="ORF">ACFQ03_24630</name>
</gene>
<feature type="transmembrane region" description="Helical" evidence="7">
    <location>
        <begin position="60"/>
        <end position="82"/>
    </location>
</feature>
<evidence type="ECO:0000256" key="1">
    <source>
        <dbReference type="ARBA" id="ARBA00004651"/>
    </source>
</evidence>
<evidence type="ECO:0000256" key="3">
    <source>
        <dbReference type="ARBA" id="ARBA00022475"/>
    </source>
</evidence>
<comment type="similarity">
    <text evidence="2">Belongs to the cytochrome c oxidase bacterial subunit 4 family.</text>
</comment>
<organism evidence="8 9">
    <name type="scientific">Paenibacillus residui</name>
    <dbReference type="NCBI Taxonomy" id="629724"/>
    <lineage>
        <taxon>Bacteria</taxon>
        <taxon>Bacillati</taxon>
        <taxon>Bacillota</taxon>
        <taxon>Bacilli</taxon>
        <taxon>Bacillales</taxon>
        <taxon>Paenibacillaceae</taxon>
        <taxon>Paenibacillus</taxon>
    </lineage>
</organism>
<evidence type="ECO:0000313" key="8">
    <source>
        <dbReference type="EMBL" id="MFD0872312.1"/>
    </source>
</evidence>
<reference evidence="9" key="1">
    <citation type="journal article" date="2019" name="Int. J. Syst. Evol. Microbiol.">
        <title>The Global Catalogue of Microorganisms (GCM) 10K type strain sequencing project: providing services to taxonomists for standard genome sequencing and annotation.</title>
        <authorList>
            <consortium name="The Broad Institute Genomics Platform"/>
            <consortium name="The Broad Institute Genome Sequencing Center for Infectious Disease"/>
            <person name="Wu L."/>
            <person name="Ma J."/>
        </authorList>
    </citation>
    <scope>NUCLEOTIDE SEQUENCE [LARGE SCALE GENOMIC DNA]</scope>
    <source>
        <strain evidence="9">CCUG 57263</strain>
    </source>
</reference>
<keyword evidence="6 7" id="KW-0472">Membrane</keyword>
<evidence type="ECO:0000256" key="2">
    <source>
        <dbReference type="ARBA" id="ARBA00008079"/>
    </source>
</evidence>
<dbReference type="InterPro" id="IPR050968">
    <property type="entry name" value="Cytochrome_c_oxidase_bac_sub4"/>
</dbReference>
<dbReference type="Pfam" id="PF03626">
    <property type="entry name" value="COX4_pro"/>
    <property type="match status" value="1"/>
</dbReference>
<proteinExistence type="inferred from homology"/>
<dbReference type="EMBL" id="JBHTIU010000106">
    <property type="protein sequence ID" value="MFD0872312.1"/>
    <property type="molecule type" value="Genomic_DNA"/>
</dbReference>
<feature type="transmembrane region" description="Helical" evidence="7">
    <location>
        <begin position="5"/>
        <end position="23"/>
    </location>
</feature>
<dbReference type="Proteomes" id="UP001597120">
    <property type="component" value="Unassembled WGS sequence"/>
</dbReference>
<comment type="caution">
    <text evidence="8">The sequence shown here is derived from an EMBL/GenBank/DDBJ whole genome shotgun (WGS) entry which is preliminary data.</text>
</comment>
<keyword evidence="3" id="KW-1003">Cell membrane</keyword>
<evidence type="ECO:0000256" key="6">
    <source>
        <dbReference type="ARBA" id="ARBA00023136"/>
    </source>
</evidence>
<dbReference type="RefSeq" id="WP_379291633.1">
    <property type="nucleotide sequence ID" value="NZ_JBHTIU010000106.1"/>
</dbReference>
<evidence type="ECO:0000313" key="9">
    <source>
        <dbReference type="Proteomes" id="UP001597120"/>
    </source>
</evidence>
<accession>A0ABW3DIM3</accession>
<dbReference type="PANTHER" id="PTHR36835">
    <property type="entry name" value="CYTOCHROME BO(3) UBIQUINOL OXIDASE SUBUNIT 4"/>
    <property type="match status" value="1"/>
</dbReference>
<keyword evidence="9" id="KW-1185">Reference proteome</keyword>
<evidence type="ECO:0000256" key="4">
    <source>
        <dbReference type="ARBA" id="ARBA00022692"/>
    </source>
</evidence>
<evidence type="ECO:0000256" key="7">
    <source>
        <dbReference type="SAM" id="Phobius"/>
    </source>
</evidence>
<sequence>MGDTGFSIILTIIPVAVVVYGWLEGMANTIVLMTAAVLQFVVQLIYFMHLREEKKPRYNLVTLILGLFILLLIVIGSMWIMMFNMVAT</sequence>
<keyword evidence="5 7" id="KW-1133">Transmembrane helix</keyword>